<dbReference type="Pfam" id="PF03619">
    <property type="entry name" value="Solute_trans_a"/>
    <property type="match status" value="1"/>
</dbReference>
<feature type="transmembrane region" description="Helical" evidence="5">
    <location>
        <begin position="202"/>
        <end position="224"/>
    </location>
</feature>
<keyword evidence="4 5" id="KW-0472">Membrane</keyword>
<keyword evidence="2 5" id="KW-0812">Transmembrane</keyword>
<keyword evidence="3 5" id="KW-1133">Transmembrane helix</keyword>
<feature type="transmembrane region" description="Helical" evidence="5">
    <location>
        <begin position="164"/>
        <end position="190"/>
    </location>
</feature>
<proteinExistence type="predicted"/>
<evidence type="ECO:0008006" key="8">
    <source>
        <dbReference type="Google" id="ProtNLM"/>
    </source>
</evidence>
<dbReference type="GO" id="GO:0044395">
    <property type="term" value="P:protein targeting to vacuolar membrane"/>
    <property type="evidence" value="ECO:0007669"/>
    <property type="project" value="EnsemblFungi"/>
</dbReference>
<evidence type="ECO:0000256" key="3">
    <source>
        <dbReference type="ARBA" id="ARBA00022989"/>
    </source>
</evidence>
<name>A0A099NV26_PICKU</name>
<evidence type="ECO:0000256" key="4">
    <source>
        <dbReference type="ARBA" id="ARBA00023136"/>
    </source>
</evidence>
<evidence type="ECO:0000256" key="2">
    <source>
        <dbReference type="ARBA" id="ARBA00022692"/>
    </source>
</evidence>
<dbReference type="SMART" id="SM01417">
    <property type="entry name" value="Solute_trans_a"/>
    <property type="match status" value="1"/>
</dbReference>
<feature type="transmembrane region" description="Helical" evidence="5">
    <location>
        <begin position="6"/>
        <end position="29"/>
    </location>
</feature>
<dbReference type="VEuPathDB" id="FungiDB:C5L36_0C01020"/>
<comment type="caution">
    <text evidence="6">The sequence shown here is derived from an EMBL/GenBank/DDBJ whole genome shotgun (WGS) entry which is preliminary data.</text>
</comment>
<dbReference type="InterPro" id="IPR005178">
    <property type="entry name" value="Ostalpha/TMEM184C"/>
</dbReference>
<gene>
    <name evidence="6" type="ORF">JL09_g4421</name>
</gene>
<evidence type="ECO:0000313" key="7">
    <source>
        <dbReference type="Proteomes" id="UP000029867"/>
    </source>
</evidence>
<feature type="transmembrane region" description="Helical" evidence="5">
    <location>
        <begin position="130"/>
        <end position="152"/>
    </location>
</feature>
<feature type="transmembrane region" description="Helical" evidence="5">
    <location>
        <begin position="75"/>
        <end position="93"/>
    </location>
</feature>
<evidence type="ECO:0000313" key="6">
    <source>
        <dbReference type="EMBL" id="KGK36420.1"/>
    </source>
</evidence>
<dbReference type="GO" id="GO:0005774">
    <property type="term" value="C:vacuolar membrane"/>
    <property type="evidence" value="ECO:0007669"/>
    <property type="project" value="EnsemblFungi"/>
</dbReference>
<sequence>MNWERWVYGVCGISTLISIAVSFVGIWLQLKNYRKPFEQRLIVRILALVPIFAISCYCMLTKPSIGHVIEPIREIYEAFVIYMFYKLLVLMLGGERRIILNTVNKPAIKLGILEVNISDPRHFLMIKRCILQYVWMKPLLLCGIFIGTKLGIYDANDISIHSLFLWIGIFYNLSVTVSLYSIALFWRCLYEELAVFDPWRKFLCVKLIIFASYWQGIFIGIGNWLTGSNGEFGGRIQNALLCVEMLFFARLHWVSFPYTDYLKIPDAARMPTLMAMKDWISIGDLVHDLKVSFGYGVHDTYTLRNFDARDESTDSGTFNQKVYQGLRVQGDGRRYWLDDDPSHSVNTPLYVRDIEELGYGSLDESDDFGKDEKLYSYVKSHYISEAEINYPVVYEYDMVDHSTRIRKLRNSLRDNQQRRGCEGEISIS</sequence>
<feature type="transmembrane region" description="Helical" evidence="5">
    <location>
        <begin position="41"/>
        <end position="60"/>
    </location>
</feature>
<dbReference type="GO" id="GO:0007033">
    <property type="term" value="P:vacuole organization"/>
    <property type="evidence" value="ECO:0007669"/>
    <property type="project" value="EnsemblFungi"/>
</dbReference>
<dbReference type="eggNOG" id="KOG2641">
    <property type="taxonomic scope" value="Eukaryota"/>
</dbReference>
<dbReference type="PANTHER" id="PTHR23423">
    <property type="entry name" value="ORGANIC SOLUTE TRANSPORTER-RELATED"/>
    <property type="match status" value="1"/>
</dbReference>
<comment type="subcellular location">
    <subcellularLocation>
        <location evidence="1">Membrane</location>
        <topology evidence="1">Multi-pass membrane protein</topology>
    </subcellularLocation>
</comment>
<dbReference type="EMBL" id="JQFK01000072">
    <property type="protein sequence ID" value="KGK36420.1"/>
    <property type="molecule type" value="Genomic_DNA"/>
</dbReference>
<dbReference type="HOGENOM" id="CLU_012923_4_0_1"/>
<reference evidence="7" key="1">
    <citation type="journal article" date="2014" name="Microb. Cell Fact.">
        <title>Exploiting Issatchenkia orientalis SD108 for succinic acid production.</title>
        <authorList>
            <person name="Xiao H."/>
            <person name="Shao Z."/>
            <person name="Jiang Y."/>
            <person name="Dole S."/>
            <person name="Zhao H."/>
        </authorList>
    </citation>
    <scope>NUCLEOTIDE SEQUENCE [LARGE SCALE GENOMIC DNA]</scope>
    <source>
        <strain evidence="7">SD108</strain>
    </source>
</reference>
<protein>
    <recommendedName>
        <fullName evidence="8">DUF300-domain-containing protein</fullName>
    </recommendedName>
</protein>
<dbReference type="Proteomes" id="UP000029867">
    <property type="component" value="Unassembled WGS sequence"/>
</dbReference>
<evidence type="ECO:0000256" key="1">
    <source>
        <dbReference type="ARBA" id="ARBA00004141"/>
    </source>
</evidence>
<dbReference type="AlphaFoldDB" id="A0A099NV26"/>
<organism evidence="6 7">
    <name type="scientific">Pichia kudriavzevii</name>
    <name type="common">Yeast</name>
    <name type="synonym">Issatchenkia orientalis</name>
    <dbReference type="NCBI Taxonomy" id="4909"/>
    <lineage>
        <taxon>Eukaryota</taxon>
        <taxon>Fungi</taxon>
        <taxon>Dikarya</taxon>
        <taxon>Ascomycota</taxon>
        <taxon>Saccharomycotina</taxon>
        <taxon>Pichiomycetes</taxon>
        <taxon>Pichiales</taxon>
        <taxon>Pichiaceae</taxon>
        <taxon>Pichia</taxon>
    </lineage>
</organism>
<accession>A0A099NV26</accession>
<evidence type="ECO:0000256" key="5">
    <source>
        <dbReference type="SAM" id="Phobius"/>
    </source>
</evidence>